<gene>
    <name evidence="2" type="ORF">AWC04_02490</name>
</gene>
<evidence type="ECO:0008006" key="4">
    <source>
        <dbReference type="Google" id="ProtNLM"/>
    </source>
</evidence>
<organism evidence="2 3">
    <name type="scientific">Mycolicibacterium fallax</name>
    <name type="common">Mycobacterium fallax</name>
    <dbReference type="NCBI Taxonomy" id="1793"/>
    <lineage>
        <taxon>Bacteria</taxon>
        <taxon>Bacillati</taxon>
        <taxon>Actinomycetota</taxon>
        <taxon>Actinomycetes</taxon>
        <taxon>Mycobacteriales</taxon>
        <taxon>Mycobacteriaceae</taxon>
        <taxon>Mycolicibacterium</taxon>
    </lineage>
</organism>
<proteinExistence type="predicted"/>
<reference evidence="2 3" key="1">
    <citation type="submission" date="2016-01" db="EMBL/GenBank/DDBJ databases">
        <title>The new phylogeny of the genus Mycobacterium.</title>
        <authorList>
            <person name="Tarcisio F."/>
            <person name="Conor M."/>
            <person name="Antonella G."/>
            <person name="Elisabetta G."/>
            <person name="Giulia F.S."/>
            <person name="Sara T."/>
            <person name="Anna F."/>
            <person name="Clotilde B."/>
            <person name="Roberto B."/>
            <person name="Veronica D.S."/>
            <person name="Fabio R."/>
            <person name="Monica P."/>
            <person name="Olivier J."/>
            <person name="Enrico T."/>
            <person name="Nicola S."/>
        </authorList>
    </citation>
    <scope>NUCLEOTIDE SEQUENCE [LARGE SCALE GENOMIC DNA]</scope>
    <source>
        <strain evidence="2 3">DSM 44179</strain>
    </source>
</reference>
<keyword evidence="1" id="KW-1133">Transmembrane helix</keyword>
<name>A0A1X1RK75_MYCFA</name>
<evidence type="ECO:0000313" key="2">
    <source>
        <dbReference type="EMBL" id="ORV08035.1"/>
    </source>
</evidence>
<comment type="caution">
    <text evidence="2">The sequence shown here is derived from an EMBL/GenBank/DDBJ whole genome shotgun (WGS) entry which is preliminary data.</text>
</comment>
<protein>
    <recommendedName>
        <fullName evidence="4">Conjugative transposon protein TcpC</fullName>
    </recommendedName>
</protein>
<sequence>MKLSRTWQGRIDGMGARARLFGTPVVVALAAIAGLNVLWGWMFGAPPDIAGPARTVVNKAAVVGSYAQNCVTVWLTATISSADSVARCAPVRASDLPLPSTPAWVIDGQAVIAVTFEGYGGEAADAEVYSVVVGVTQRPYESAAPETVAYRMPVLWSKFGPRGADLPARVNGPGAGADLPLPYPSSLSATDPAFVAASGFLTAYLTTAGGVDRYVSADSMLTGLGGAYESVTVTSVLAASAPPAVPADDQTVRVRVRVDAVTAQYAPVQMVYPLTLRGLDGRWLVAGIDAVPLVSLRDELVPVVAGGP</sequence>
<dbReference type="AlphaFoldDB" id="A0A1X1RK75"/>
<dbReference type="STRING" id="1793.AWC04_02490"/>
<dbReference type="Proteomes" id="UP000193484">
    <property type="component" value="Unassembled WGS sequence"/>
</dbReference>
<dbReference type="RefSeq" id="WP_085092764.1">
    <property type="nucleotide sequence ID" value="NZ_JACKRW010000404.1"/>
</dbReference>
<keyword evidence="1" id="KW-0472">Membrane</keyword>
<accession>A0A1X1RK75</accession>
<dbReference type="EMBL" id="LQOJ01000017">
    <property type="protein sequence ID" value="ORV08035.1"/>
    <property type="molecule type" value="Genomic_DNA"/>
</dbReference>
<dbReference type="OrthoDB" id="4545310at2"/>
<evidence type="ECO:0000256" key="1">
    <source>
        <dbReference type="SAM" id="Phobius"/>
    </source>
</evidence>
<evidence type="ECO:0000313" key="3">
    <source>
        <dbReference type="Proteomes" id="UP000193484"/>
    </source>
</evidence>
<feature type="transmembrane region" description="Helical" evidence="1">
    <location>
        <begin position="20"/>
        <end position="42"/>
    </location>
</feature>
<keyword evidence="3" id="KW-1185">Reference proteome</keyword>
<keyword evidence="1" id="KW-0812">Transmembrane</keyword>